<dbReference type="SMART" id="SM00184">
    <property type="entry name" value="RING"/>
    <property type="match status" value="1"/>
</dbReference>
<comment type="caution">
    <text evidence="18">The sequence shown here is derived from an EMBL/GenBank/DDBJ whole genome shotgun (WGS) entry which is preliminary data.</text>
</comment>
<evidence type="ECO:0000256" key="12">
    <source>
        <dbReference type="ARBA" id="ARBA00023136"/>
    </source>
</evidence>
<evidence type="ECO:0000256" key="3">
    <source>
        <dbReference type="ARBA" id="ARBA00004906"/>
    </source>
</evidence>
<dbReference type="Proteomes" id="UP000823388">
    <property type="component" value="Chromosome 1N"/>
</dbReference>
<evidence type="ECO:0000256" key="14">
    <source>
        <dbReference type="PROSITE-ProRule" id="PRU00175"/>
    </source>
</evidence>
<dbReference type="InterPro" id="IPR053238">
    <property type="entry name" value="RING-H2_zinc_finger"/>
</dbReference>
<comment type="pathway">
    <text evidence="3">Protein modification; protein ubiquitination.</text>
</comment>
<evidence type="ECO:0000256" key="7">
    <source>
        <dbReference type="ARBA" id="ARBA00022723"/>
    </source>
</evidence>
<dbReference type="InterPro" id="IPR013083">
    <property type="entry name" value="Znf_RING/FYVE/PHD"/>
</dbReference>
<keyword evidence="19" id="KW-1185">Reference proteome</keyword>
<evidence type="ECO:0000313" key="18">
    <source>
        <dbReference type="EMBL" id="KAG2654180.1"/>
    </source>
</evidence>
<evidence type="ECO:0000256" key="16">
    <source>
        <dbReference type="SAM" id="Phobius"/>
    </source>
</evidence>
<keyword evidence="5" id="KW-0808">Transferase</keyword>
<evidence type="ECO:0000256" key="8">
    <source>
        <dbReference type="ARBA" id="ARBA00022771"/>
    </source>
</evidence>
<evidence type="ECO:0000256" key="5">
    <source>
        <dbReference type="ARBA" id="ARBA00022679"/>
    </source>
</evidence>
<dbReference type="GO" id="GO:0008270">
    <property type="term" value="F:zinc ion binding"/>
    <property type="evidence" value="ECO:0007669"/>
    <property type="project" value="UniProtKB-KW"/>
</dbReference>
<dbReference type="PANTHER" id="PTHR14155">
    <property type="entry name" value="RING FINGER DOMAIN-CONTAINING"/>
    <property type="match status" value="1"/>
</dbReference>
<proteinExistence type="inferred from homology"/>
<evidence type="ECO:0000256" key="2">
    <source>
        <dbReference type="ARBA" id="ARBA00004167"/>
    </source>
</evidence>
<evidence type="ECO:0000256" key="15">
    <source>
        <dbReference type="SAM" id="MobiDB-lite"/>
    </source>
</evidence>
<dbReference type="EC" id="2.3.2.27" evidence="4"/>
<dbReference type="Gene3D" id="3.30.40.10">
    <property type="entry name" value="Zinc/RING finger domain, C3HC4 (zinc finger)"/>
    <property type="match status" value="1"/>
</dbReference>
<name>A0A8T0X268_PANVG</name>
<feature type="compositionally biased region" description="Low complexity" evidence="15">
    <location>
        <begin position="535"/>
        <end position="551"/>
    </location>
</feature>
<evidence type="ECO:0000256" key="1">
    <source>
        <dbReference type="ARBA" id="ARBA00000900"/>
    </source>
</evidence>
<evidence type="ECO:0000256" key="13">
    <source>
        <dbReference type="ARBA" id="ARBA00024209"/>
    </source>
</evidence>
<evidence type="ECO:0000313" key="19">
    <source>
        <dbReference type="Proteomes" id="UP000823388"/>
    </source>
</evidence>
<dbReference type="InterPro" id="IPR001841">
    <property type="entry name" value="Znf_RING"/>
</dbReference>
<evidence type="ECO:0000256" key="10">
    <source>
        <dbReference type="ARBA" id="ARBA00022833"/>
    </source>
</evidence>
<evidence type="ECO:0000256" key="4">
    <source>
        <dbReference type="ARBA" id="ARBA00012483"/>
    </source>
</evidence>
<reference evidence="18" key="1">
    <citation type="submission" date="2020-05" db="EMBL/GenBank/DDBJ databases">
        <title>WGS assembly of Panicum virgatum.</title>
        <authorList>
            <person name="Lovell J.T."/>
            <person name="Jenkins J."/>
            <person name="Shu S."/>
            <person name="Juenger T.E."/>
            <person name="Schmutz J."/>
        </authorList>
    </citation>
    <scope>NUCLEOTIDE SEQUENCE</scope>
    <source>
        <strain evidence="18">AP13</strain>
    </source>
</reference>
<feature type="region of interest" description="Disordered" evidence="15">
    <location>
        <begin position="366"/>
        <end position="415"/>
    </location>
</feature>
<keyword evidence="11 16" id="KW-1133">Transmembrane helix</keyword>
<dbReference type="FunFam" id="3.30.40.10:FF:000187">
    <property type="entry name" value="E3 ubiquitin-protein ligase ATL6"/>
    <property type="match status" value="1"/>
</dbReference>
<gene>
    <name evidence="18" type="ORF">PVAP13_1NG492100</name>
</gene>
<dbReference type="GO" id="GO:0061630">
    <property type="term" value="F:ubiquitin protein ligase activity"/>
    <property type="evidence" value="ECO:0007669"/>
    <property type="project" value="UniProtKB-EC"/>
</dbReference>
<comment type="catalytic activity">
    <reaction evidence="1">
        <text>S-ubiquitinyl-[E2 ubiquitin-conjugating enzyme]-L-cysteine + [acceptor protein]-L-lysine = [E2 ubiquitin-conjugating enzyme]-L-cysteine + N(6)-ubiquitinyl-[acceptor protein]-L-lysine.</text>
        <dbReference type="EC" id="2.3.2.27"/>
    </reaction>
</comment>
<feature type="domain" description="RING-type" evidence="17">
    <location>
        <begin position="273"/>
        <end position="315"/>
    </location>
</feature>
<accession>A0A8T0X268</accession>
<feature type="region of interest" description="Disordered" evidence="15">
    <location>
        <begin position="535"/>
        <end position="566"/>
    </location>
</feature>
<feature type="transmembrane region" description="Helical" evidence="16">
    <location>
        <begin position="185"/>
        <end position="207"/>
    </location>
</feature>
<protein>
    <recommendedName>
        <fullName evidence="4">RING-type E3 ubiquitin transferase</fullName>
        <ecNumber evidence="4">2.3.2.27</ecNumber>
    </recommendedName>
</protein>
<organism evidence="18 19">
    <name type="scientific">Panicum virgatum</name>
    <name type="common">Blackwell switchgrass</name>
    <dbReference type="NCBI Taxonomy" id="38727"/>
    <lineage>
        <taxon>Eukaryota</taxon>
        <taxon>Viridiplantae</taxon>
        <taxon>Streptophyta</taxon>
        <taxon>Embryophyta</taxon>
        <taxon>Tracheophyta</taxon>
        <taxon>Spermatophyta</taxon>
        <taxon>Magnoliopsida</taxon>
        <taxon>Liliopsida</taxon>
        <taxon>Poales</taxon>
        <taxon>Poaceae</taxon>
        <taxon>PACMAD clade</taxon>
        <taxon>Panicoideae</taxon>
        <taxon>Panicodae</taxon>
        <taxon>Paniceae</taxon>
        <taxon>Panicinae</taxon>
        <taxon>Panicum</taxon>
        <taxon>Panicum sect. Hiantes</taxon>
    </lineage>
</organism>
<comment type="similarity">
    <text evidence="13">Belongs to the RING-type zinc finger family. ATL subfamily.</text>
</comment>
<evidence type="ECO:0000259" key="17">
    <source>
        <dbReference type="PROSITE" id="PS50089"/>
    </source>
</evidence>
<keyword evidence="9" id="KW-0833">Ubl conjugation pathway</keyword>
<keyword evidence="10" id="KW-0862">Zinc</keyword>
<feature type="region of interest" description="Disordered" evidence="15">
    <location>
        <begin position="438"/>
        <end position="465"/>
    </location>
</feature>
<keyword evidence="8 14" id="KW-0863">Zinc-finger</keyword>
<evidence type="ECO:0000256" key="6">
    <source>
        <dbReference type="ARBA" id="ARBA00022692"/>
    </source>
</evidence>
<keyword evidence="7" id="KW-0479">Metal-binding</keyword>
<keyword evidence="6 16" id="KW-0812">Transmembrane</keyword>
<evidence type="ECO:0000256" key="11">
    <source>
        <dbReference type="ARBA" id="ARBA00022989"/>
    </source>
</evidence>
<keyword evidence="12 16" id="KW-0472">Membrane</keyword>
<dbReference type="CDD" id="cd16461">
    <property type="entry name" value="RING-H2_EL5-like"/>
    <property type="match status" value="1"/>
</dbReference>
<dbReference type="PANTHER" id="PTHR14155:SF568">
    <property type="entry name" value="OS02G0759400 PROTEIN"/>
    <property type="match status" value="1"/>
</dbReference>
<sequence>MHGMKLKVRPGRNLGPADMSSLTLGWFLISRVLHAVEFRFKLAAATAVQSRLLNTRVDGQSKVKTAEQSAHLTGGRAGGGFLPPYPPRAAGWRPFWRLNSVRVRRLYIARLHTACCADTLVNPPTSPGPHRLCRGARRERMPTPRHGRALLAALLASALAAASPQPSPPGIYDDYMSGQVHVSKAMIALLAAVVAVFVFIAFFTVYLRHCSGGYALRRDDDRGAAPNFDAFISRSRRQRRPHGLDAEVVEAFPTMKYAEARALQVGKGGALECAVCLSEFEDEERLRLLPKCSHAFHPECIGEWLASHVTCPVCRCNLDPNKDTSSDEDASFPSIPVASSISSETAVERMGDGPLPVAGVIDVVTEEEEEERRQEALELQQIGTQRRAMRSRSGRRPAPTQLARSHSTGHSLAVRLDRDMERFTLRLPEHVRREIVAAGEHSSQLRRGRRAGEGSSRGGRSAPLGRAGRWQSLLARTFSGKLSFFSASRMTVSSDRGEVSSTSSTRLRGKRVAAVDAADVPTKASVRLDRIGGSVSGAKAGAASGEAAAKAAEADKEKAVTQQLPT</sequence>
<dbReference type="SUPFAM" id="SSF57850">
    <property type="entry name" value="RING/U-box"/>
    <property type="match status" value="1"/>
</dbReference>
<dbReference type="PROSITE" id="PS50089">
    <property type="entry name" value="ZF_RING_2"/>
    <property type="match status" value="1"/>
</dbReference>
<dbReference type="GO" id="GO:0016020">
    <property type="term" value="C:membrane"/>
    <property type="evidence" value="ECO:0007669"/>
    <property type="project" value="UniProtKB-SubCell"/>
</dbReference>
<evidence type="ECO:0000256" key="9">
    <source>
        <dbReference type="ARBA" id="ARBA00022786"/>
    </source>
</evidence>
<dbReference type="Pfam" id="PF13639">
    <property type="entry name" value="zf-RING_2"/>
    <property type="match status" value="1"/>
</dbReference>
<comment type="subcellular location">
    <subcellularLocation>
        <location evidence="2">Membrane</location>
        <topology evidence="2">Single-pass membrane protein</topology>
    </subcellularLocation>
</comment>
<dbReference type="AlphaFoldDB" id="A0A8T0X268"/>
<dbReference type="EMBL" id="CM029038">
    <property type="protein sequence ID" value="KAG2654180.1"/>
    <property type="molecule type" value="Genomic_DNA"/>
</dbReference>